<evidence type="ECO:0000313" key="2">
    <source>
        <dbReference type="EMBL" id="GAA3525643.1"/>
    </source>
</evidence>
<protein>
    <submittedName>
        <fullName evidence="2">Uncharacterized protein</fullName>
    </submittedName>
</protein>
<dbReference type="Proteomes" id="UP001500689">
    <property type="component" value="Unassembled WGS sequence"/>
</dbReference>
<proteinExistence type="predicted"/>
<keyword evidence="3" id="KW-1185">Reference proteome</keyword>
<sequence>MRMKTPRSSERAGPTLLPLVLAFDCPFNHPGTVTLPGSPPKADTLRRTRTIAARWSLGPNAAGPGRPKKPNTPSR</sequence>
<evidence type="ECO:0000313" key="3">
    <source>
        <dbReference type="Proteomes" id="UP001500689"/>
    </source>
</evidence>
<feature type="region of interest" description="Disordered" evidence="1">
    <location>
        <begin position="56"/>
        <end position="75"/>
    </location>
</feature>
<gene>
    <name evidence="2" type="ORF">GCM10022222_05690</name>
</gene>
<evidence type="ECO:0000256" key="1">
    <source>
        <dbReference type="SAM" id="MobiDB-lite"/>
    </source>
</evidence>
<organism evidence="2 3">
    <name type="scientific">Amycolatopsis ultiminotia</name>
    <dbReference type="NCBI Taxonomy" id="543629"/>
    <lineage>
        <taxon>Bacteria</taxon>
        <taxon>Bacillati</taxon>
        <taxon>Actinomycetota</taxon>
        <taxon>Actinomycetes</taxon>
        <taxon>Pseudonocardiales</taxon>
        <taxon>Pseudonocardiaceae</taxon>
        <taxon>Amycolatopsis</taxon>
    </lineage>
</organism>
<name>A0ABP6UZ12_9PSEU</name>
<comment type="caution">
    <text evidence="2">The sequence shown here is derived from an EMBL/GenBank/DDBJ whole genome shotgun (WGS) entry which is preliminary data.</text>
</comment>
<reference evidence="3" key="1">
    <citation type="journal article" date="2019" name="Int. J. Syst. Evol. Microbiol.">
        <title>The Global Catalogue of Microorganisms (GCM) 10K type strain sequencing project: providing services to taxonomists for standard genome sequencing and annotation.</title>
        <authorList>
            <consortium name="The Broad Institute Genomics Platform"/>
            <consortium name="The Broad Institute Genome Sequencing Center for Infectious Disease"/>
            <person name="Wu L."/>
            <person name="Ma J."/>
        </authorList>
    </citation>
    <scope>NUCLEOTIDE SEQUENCE [LARGE SCALE GENOMIC DNA]</scope>
    <source>
        <strain evidence="3">JCM 16898</strain>
    </source>
</reference>
<dbReference type="EMBL" id="BAAAZN010000001">
    <property type="protein sequence ID" value="GAA3525643.1"/>
    <property type="molecule type" value="Genomic_DNA"/>
</dbReference>
<accession>A0ABP6UZ12</accession>